<dbReference type="Proteomes" id="UP001218218">
    <property type="component" value="Unassembled WGS sequence"/>
</dbReference>
<dbReference type="EMBL" id="JARIHO010000075">
    <property type="protein sequence ID" value="KAJ7311439.1"/>
    <property type="molecule type" value="Genomic_DNA"/>
</dbReference>
<sequence>MCWVIRKQVWTSSWSRSLATLVAEMDPRRAKVNSLNTLMVFWLYAVQCTDQEFEFKFLSALDLVGNFDLHPRIENFRSSVNNLDTDDSSAFRLEYTQMRSSATHHGPPEREFPPQGRDNSAIMRVGRAPACPLGQYPDYTTYPGYRLCTVCPAVSPDLNAFPKPATETAPRTARPGMRNPTTARAVSALNAPLEPIRIRGARRFAFHALGGGGGVAAPYNATINCNKAPSGWFQAFPGKPFKCGTCCGWEALANGNIVPTNCTTSAKPNAYKNSGSGCTADKTNCVHALTCAQNPTTGACPPNVATLTGIGLYTLGMGNE</sequence>
<organism evidence="1 2">
    <name type="scientific">Mycena albidolilacea</name>
    <dbReference type="NCBI Taxonomy" id="1033008"/>
    <lineage>
        <taxon>Eukaryota</taxon>
        <taxon>Fungi</taxon>
        <taxon>Dikarya</taxon>
        <taxon>Basidiomycota</taxon>
        <taxon>Agaricomycotina</taxon>
        <taxon>Agaricomycetes</taxon>
        <taxon>Agaricomycetidae</taxon>
        <taxon>Agaricales</taxon>
        <taxon>Marasmiineae</taxon>
        <taxon>Mycenaceae</taxon>
        <taxon>Mycena</taxon>
    </lineage>
</organism>
<comment type="caution">
    <text evidence="1">The sequence shown here is derived from an EMBL/GenBank/DDBJ whole genome shotgun (WGS) entry which is preliminary data.</text>
</comment>
<dbReference type="AlphaFoldDB" id="A0AAD6Z8G3"/>
<proteinExistence type="predicted"/>
<name>A0AAD6Z8G3_9AGAR</name>
<accession>A0AAD6Z8G3</accession>
<evidence type="ECO:0000313" key="2">
    <source>
        <dbReference type="Proteomes" id="UP001218218"/>
    </source>
</evidence>
<keyword evidence="2" id="KW-1185">Reference proteome</keyword>
<gene>
    <name evidence="1" type="ORF">DFH08DRAFT_822559</name>
</gene>
<evidence type="ECO:0000313" key="1">
    <source>
        <dbReference type="EMBL" id="KAJ7311439.1"/>
    </source>
</evidence>
<reference evidence="1" key="1">
    <citation type="submission" date="2023-03" db="EMBL/GenBank/DDBJ databases">
        <title>Massive genome expansion in bonnet fungi (Mycena s.s.) driven by repeated elements and novel gene families across ecological guilds.</title>
        <authorList>
            <consortium name="Lawrence Berkeley National Laboratory"/>
            <person name="Harder C.B."/>
            <person name="Miyauchi S."/>
            <person name="Viragh M."/>
            <person name="Kuo A."/>
            <person name="Thoen E."/>
            <person name="Andreopoulos B."/>
            <person name="Lu D."/>
            <person name="Skrede I."/>
            <person name="Drula E."/>
            <person name="Henrissat B."/>
            <person name="Morin E."/>
            <person name="Kohler A."/>
            <person name="Barry K."/>
            <person name="LaButti K."/>
            <person name="Morin E."/>
            <person name="Salamov A."/>
            <person name="Lipzen A."/>
            <person name="Mereny Z."/>
            <person name="Hegedus B."/>
            <person name="Baldrian P."/>
            <person name="Stursova M."/>
            <person name="Weitz H."/>
            <person name="Taylor A."/>
            <person name="Grigoriev I.V."/>
            <person name="Nagy L.G."/>
            <person name="Martin F."/>
            <person name="Kauserud H."/>
        </authorList>
    </citation>
    <scope>NUCLEOTIDE SEQUENCE</scope>
    <source>
        <strain evidence="1">CBHHK002</strain>
    </source>
</reference>
<protein>
    <submittedName>
        <fullName evidence="1">Uncharacterized protein</fullName>
    </submittedName>
</protein>